<dbReference type="Gene3D" id="3.40.630.30">
    <property type="match status" value="1"/>
</dbReference>
<dbReference type="RefSeq" id="WP_072897059.1">
    <property type="nucleotide sequence ID" value="NZ_FQWZ01000004.1"/>
</dbReference>
<dbReference type="InterPro" id="IPR016181">
    <property type="entry name" value="Acyl_CoA_acyltransferase"/>
</dbReference>
<dbReference type="OrthoDB" id="9801656at2"/>
<dbReference type="Proteomes" id="UP000199758">
    <property type="component" value="Unassembled WGS sequence"/>
</dbReference>
<keyword evidence="2" id="KW-0808">Transferase</keyword>
<evidence type="ECO:0000313" key="3">
    <source>
        <dbReference type="Proteomes" id="UP000199758"/>
    </source>
</evidence>
<dbReference type="PANTHER" id="PTHR43792">
    <property type="entry name" value="GNAT FAMILY, PUTATIVE (AFU_ORTHOLOGUE AFUA_3G00765)-RELATED-RELATED"/>
    <property type="match status" value="1"/>
</dbReference>
<dbReference type="GO" id="GO:0016747">
    <property type="term" value="F:acyltransferase activity, transferring groups other than amino-acyl groups"/>
    <property type="evidence" value="ECO:0007669"/>
    <property type="project" value="InterPro"/>
</dbReference>
<dbReference type="InterPro" id="IPR051531">
    <property type="entry name" value="N-acetyltransferase"/>
</dbReference>
<dbReference type="PANTHER" id="PTHR43792:SF1">
    <property type="entry name" value="N-ACETYLTRANSFERASE DOMAIN-CONTAINING PROTEIN"/>
    <property type="match status" value="1"/>
</dbReference>
<dbReference type="EMBL" id="FQWZ01000004">
    <property type="protein sequence ID" value="SHG96269.1"/>
    <property type="molecule type" value="Genomic_DNA"/>
</dbReference>
<dbReference type="SUPFAM" id="SSF55729">
    <property type="entry name" value="Acyl-CoA N-acyltransferases (Nat)"/>
    <property type="match status" value="1"/>
</dbReference>
<gene>
    <name evidence="2" type="ORF">SAMN04488068_2001</name>
</gene>
<accession>A0A1M5P4B8</accession>
<reference evidence="2 3" key="1">
    <citation type="submission" date="2016-11" db="EMBL/GenBank/DDBJ databases">
        <authorList>
            <person name="Jaros S."/>
            <person name="Januszkiewicz K."/>
            <person name="Wedrychowicz H."/>
        </authorList>
    </citation>
    <scope>NUCLEOTIDE SEQUENCE [LARGE SCALE GENOMIC DNA]</scope>
    <source>
        <strain evidence="2 3">CGMCC 1.7049</strain>
    </source>
</reference>
<dbReference type="AlphaFoldDB" id="A0A1M5P4B8"/>
<dbReference type="InterPro" id="IPR000182">
    <property type="entry name" value="GNAT_dom"/>
</dbReference>
<proteinExistence type="predicted"/>
<sequence>MNPRPPLPVTTRLQLREMCPADIDWLDRLNSDADVMRYLGGPASRASTEQMLSGRILRYYDEHPGLGVWATVERSSGAVLGFHLLNHIRGEAYIQVGYRLFREAWGQGYATEMARALLDYGFDSLGLAQIVAITDLGNVGSQRVLIKSGLQRRGEKSFADPAYAGFGPLAWFEASAGHRPPR</sequence>
<protein>
    <submittedName>
        <fullName evidence="2">Protein N-acetyltransferase, RimJ/RimL family</fullName>
    </submittedName>
</protein>
<dbReference type="Pfam" id="PF13302">
    <property type="entry name" value="Acetyltransf_3"/>
    <property type="match status" value="1"/>
</dbReference>
<name>A0A1M5P4B8_9GAMM</name>
<evidence type="ECO:0000259" key="1">
    <source>
        <dbReference type="PROSITE" id="PS51186"/>
    </source>
</evidence>
<organism evidence="2 3">
    <name type="scientific">Hydrocarboniphaga daqingensis</name>
    <dbReference type="NCBI Taxonomy" id="490188"/>
    <lineage>
        <taxon>Bacteria</taxon>
        <taxon>Pseudomonadati</taxon>
        <taxon>Pseudomonadota</taxon>
        <taxon>Gammaproteobacteria</taxon>
        <taxon>Nevskiales</taxon>
        <taxon>Nevskiaceae</taxon>
        <taxon>Hydrocarboniphaga</taxon>
    </lineage>
</organism>
<dbReference type="PROSITE" id="PS51186">
    <property type="entry name" value="GNAT"/>
    <property type="match status" value="1"/>
</dbReference>
<evidence type="ECO:0000313" key="2">
    <source>
        <dbReference type="EMBL" id="SHG96269.1"/>
    </source>
</evidence>
<feature type="domain" description="N-acetyltransferase" evidence="1">
    <location>
        <begin position="13"/>
        <end position="170"/>
    </location>
</feature>
<dbReference type="STRING" id="490188.SAMN04488068_2001"/>
<keyword evidence="3" id="KW-1185">Reference proteome</keyword>